<dbReference type="GO" id="GO:0005764">
    <property type="term" value="C:lysosome"/>
    <property type="evidence" value="ECO:0007669"/>
    <property type="project" value="TreeGrafter"/>
</dbReference>
<dbReference type="GO" id="GO:0009267">
    <property type="term" value="P:cellular response to starvation"/>
    <property type="evidence" value="ECO:0007669"/>
    <property type="project" value="TreeGrafter"/>
</dbReference>
<evidence type="ECO:0000256" key="1">
    <source>
        <dbReference type="ARBA" id="ARBA00022741"/>
    </source>
</evidence>
<reference evidence="3" key="1">
    <citation type="journal article" date="2022" name="Nat. Microbiol.">
        <title>Unique mobile elements and scalable gene flow at the prokaryote-eukaryote boundary revealed by circularized Asgard archaea genomes.</title>
        <authorList>
            <person name="Wu F."/>
            <person name="Speth D.R."/>
            <person name="Philosof A."/>
            <person name="Cremiere A."/>
            <person name="Narayanan A."/>
            <person name="Barco R.A."/>
            <person name="Connon S.A."/>
            <person name="Amend J.P."/>
            <person name="Antoshechkin I.A."/>
            <person name="Orphan V.J."/>
        </authorList>
    </citation>
    <scope>NUCLEOTIDE SEQUENCE</scope>
    <source>
        <strain evidence="3">PM71</strain>
    </source>
</reference>
<dbReference type="InterPro" id="IPR006762">
    <property type="entry name" value="Gtr1_RagA"/>
</dbReference>
<accession>A0A9Y1BMA8</accession>
<protein>
    <submittedName>
        <fullName evidence="3">Uncharacterized protein</fullName>
    </submittedName>
</protein>
<keyword evidence="1" id="KW-0547">Nucleotide-binding</keyword>
<dbReference type="Gene3D" id="3.40.50.300">
    <property type="entry name" value="P-loop containing nucleotide triphosphate hydrolases"/>
    <property type="match status" value="1"/>
</dbReference>
<dbReference type="PANTHER" id="PTHR11259:SF2">
    <property type="entry name" value="GH16429P"/>
    <property type="match status" value="1"/>
</dbReference>
<dbReference type="Proteomes" id="UP001201020">
    <property type="component" value="Chromosome"/>
</dbReference>
<gene>
    <name evidence="3" type="ORF">K9W45_04190</name>
</gene>
<evidence type="ECO:0000313" key="3">
    <source>
        <dbReference type="EMBL" id="UJG41671.1"/>
    </source>
</evidence>
<dbReference type="GO" id="GO:0003924">
    <property type="term" value="F:GTPase activity"/>
    <property type="evidence" value="ECO:0007669"/>
    <property type="project" value="TreeGrafter"/>
</dbReference>
<dbReference type="PANTHER" id="PTHR11259">
    <property type="entry name" value="RAS-RELATED GTP BINDING RAG/GTR YEAST"/>
    <property type="match status" value="1"/>
</dbReference>
<proteinExistence type="predicted"/>
<dbReference type="GO" id="GO:1904263">
    <property type="term" value="P:positive regulation of TORC1 signaling"/>
    <property type="evidence" value="ECO:0007669"/>
    <property type="project" value="TreeGrafter"/>
</dbReference>
<dbReference type="GO" id="GO:1990131">
    <property type="term" value="C:Gtr1-Gtr2 GTPase complex"/>
    <property type="evidence" value="ECO:0007669"/>
    <property type="project" value="TreeGrafter"/>
</dbReference>
<dbReference type="GO" id="GO:0005525">
    <property type="term" value="F:GTP binding"/>
    <property type="evidence" value="ECO:0007669"/>
    <property type="project" value="UniProtKB-KW"/>
</dbReference>
<dbReference type="InterPro" id="IPR027417">
    <property type="entry name" value="P-loop_NTPase"/>
</dbReference>
<dbReference type="EMBL" id="CP084166">
    <property type="protein sequence ID" value="UJG41671.1"/>
    <property type="molecule type" value="Genomic_DNA"/>
</dbReference>
<dbReference type="Pfam" id="PF04670">
    <property type="entry name" value="Gtr1_RagA"/>
    <property type="match status" value="1"/>
</dbReference>
<evidence type="ECO:0000256" key="2">
    <source>
        <dbReference type="ARBA" id="ARBA00023134"/>
    </source>
</evidence>
<organism evidence="3">
    <name type="scientific">Candidatus Heimdallarchaeum aukensis</name>
    <dbReference type="NCBI Taxonomy" id="2876573"/>
    <lineage>
        <taxon>Archaea</taxon>
        <taxon>Promethearchaeati</taxon>
        <taxon>Candidatus Heimdallarchaeota</taxon>
        <taxon>Candidatus Heimdallarchaeia (ex Rinke et al. 2021) (nom. nud.)</taxon>
        <taxon>Candidatus Heimdallarchaeales</taxon>
        <taxon>Candidatus Heimdallarchaeaceae</taxon>
        <taxon>Candidatus Heimdallarchaeum</taxon>
    </lineage>
</organism>
<keyword evidence="2" id="KW-0342">GTP-binding</keyword>
<name>A0A9Y1BMA8_9ARCH</name>
<dbReference type="AlphaFoldDB" id="A0A9Y1BMA8"/>
<sequence>MSYLLDELKRKKQAETDETIDKILLMGLQEAGKTAIKDVVFFDKDPEEVVEYMATTHYQRQIIGDKKKNLLIDSGGQETYWNEAVTYFRYLIFSNAKILIWVVDLTHPELFDESERRFSFTIRQFKKENKDGKVYVFCHKADVVEPEKLDAVVEHVKELLSDPKFEIEFKITSIFKKNELKQIMNKILEESSIDQEQIELVTDVEKKIEESPEFVKFLEEHKADPRVKELMEYIKPQPKQYLPSFGKVEVDVNLENYGIIEIIILDKETLKPAIGASSHIISNKKQSFEYILALNYFKNLIKSKEQKIEALGSTFSYPEGEVHALIFNLKNSYIIITSFNEIDENIKKELYKFILKFSDEMVKEKSLVKEESISKPPSIATEQSVEIEQSIAQEVKKDEKKVFAEEVSSTQKETLVKEDEEQKQMIKQVSSEKAKLEEKKNGVGLDITERDITKIAKFLYDQLDKEKKEE</sequence>
<dbReference type="SUPFAM" id="SSF52540">
    <property type="entry name" value="P-loop containing nucleoside triphosphate hydrolases"/>
    <property type="match status" value="1"/>
</dbReference>